<reference evidence="4 5" key="1">
    <citation type="submission" date="2024-03" db="EMBL/GenBank/DDBJ databases">
        <title>Human intestinal bacterial collection.</title>
        <authorList>
            <person name="Pauvert C."/>
            <person name="Hitch T.C.A."/>
            <person name="Clavel T."/>
        </authorList>
    </citation>
    <scope>NUCLEOTIDE SEQUENCE [LARGE SCALE GENOMIC DNA]</scope>
    <source>
        <strain evidence="4 5">CLA-SR-H024</strain>
    </source>
</reference>
<dbReference type="CDD" id="cd00431">
    <property type="entry name" value="cysteine_hydrolases"/>
    <property type="match status" value="1"/>
</dbReference>
<accession>A0ABV1F6L0</accession>
<name>A0ABV1F6L0_9BACI</name>
<dbReference type="GO" id="GO:0016787">
    <property type="term" value="F:hydrolase activity"/>
    <property type="evidence" value="ECO:0007669"/>
    <property type="project" value="UniProtKB-KW"/>
</dbReference>
<dbReference type="PANTHER" id="PTHR43540:SF6">
    <property type="entry name" value="ISOCHORISMATASE-LIKE DOMAIN-CONTAINING PROTEIN"/>
    <property type="match status" value="1"/>
</dbReference>
<comment type="similarity">
    <text evidence="1">Belongs to the isochorismatase family.</text>
</comment>
<gene>
    <name evidence="4" type="ORF">WMO63_21325</name>
</gene>
<comment type="caution">
    <text evidence="4">The sequence shown here is derived from an EMBL/GenBank/DDBJ whole genome shotgun (WGS) entry which is preliminary data.</text>
</comment>
<evidence type="ECO:0000313" key="5">
    <source>
        <dbReference type="Proteomes" id="UP001465426"/>
    </source>
</evidence>
<evidence type="ECO:0000256" key="1">
    <source>
        <dbReference type="ARBA" id="ARBA00006336"/>
    </source>
</evidence>
<dbReference type="SUPFAM" id="SSF52499">
    <property type="entry name" value="Isochorismatase-like hydrolases"/>
    <property type="match status" value="1"/>
</dbReference>
<feature type="domain" description="Isochorismatase-like" evidence="3">
    <location>
        <begin position="13"/>
        <end position="196"/>
    </location>
</feature>
<organism evidence="4 5">
    <name type="scientific">Niallia hominis</name>
    <dbReference type="NCBI Taxonomy" id="3133173"/>
    <lineage>
        <taxon>Bacteria</taxon>
        <taxon>Bacillati</taxon>
        <taxon>Bacillota</taxon>
        <taxon>Bacilli</taxon>
        <taxon>Bacillales</taxon>
        <taxon>Bacillaceae</taxon>
        <taxon>Niallia</taxon>
    </lineage>
</organism>
<dbReference type="Gene3D" id="3.40.50.850">
    <property type="entry name" value="Isochorismatase-like"/>
    <property type="match status" value="1"/>
</dbReference>
<evidence type="ECO:0000259" key="3">
    <source>
        <dbReference type="Pfam" id="PF00857"/>
    </source>
</evidence>
<dbReference type="InterPro" id="IPR036380">
    <property type="entry name" value="Isochorismatase-like_sf"/>
</dbReference>
<dbReference type="EC" id="3.-.-.-" evidence="4"/>
<protein>
    <submittedName>
        <fullName evidence="4">Isochorismatase family cysteine hydrolase</fullName>
        <ecNumber evidence="4">3.-.-.-</ecNumber>
    </submittedName>
</protein>
<dbReference type="Proteomes" id="UP001465426">
    <property type="component" value="Unassembled WGS sequence"/>
</dbReference>
<evidence type="ECO:0000313" key="4">
    <source>
        <dbReference type="EMBL" id="MEQ2468203.1"/>
    </source>
</evidence>
<dbReference type="InterPro" id="IPR000868">
    <property type="entry name" value="Isochorismatase-like_dom"/>
</dbReference>
<dbReference type="EMBL" id="JBBMFN010000084">
    <property type="protein sequence ID" value="MEQ2468203.1"/>
    <property type="molecule type" value="Genomic_DNA"/>
</dbReference>
<evidence type="ECO:0000256" key="2">
    <source>
        <dbReference type="ARBA" id="ARBA00022801"/>
    </source>
</evidence>
<dbReference type="Pfam" id="PF00857">
    <property type="entry name" value="Isochorismatase"/>
    <property type="match status" value="1"/>
</dbReference>
<sequence>MKQMKLEWNPQHSALLIVDVQNDYCHKEGCLAKQDLDVSMVEEMMPNLKNMIATMKEENVPIIYIQTIHENSTDSETWIKRLKGKNQTNLCRKDTWGAEFYQLEPDNDDVIVIKHRYSAFINTRLDSVLRALKIETLLMAGVSTNICVESTARDGFMLDYDVIFLSDCTAAFSREAHNMTLQTINQFFGTVVTSNEVIQSIHAIPVGSE</sequence>
<dbReference type="InterPro" id="IPR050272">
    <property type="entry name" value="Isochorismatase-like_hydrls"/>
</dbReference>
<keyword evidence="5" id="KW-1185">Reference proteome</keyword>
<proteinExistence type="inferred from homology"/>
<dbReference type="PANTHER" id="PTHR43540">
    <property type="entry name" value="PEROXYUREIDOACRYLATE/UREIDOACRYLATE AMIDOHYDROLASE-RELATED"/>
    <property type="match status" value="1"/>
</dbReference>
<keyword evidence="2 4" id="KW-0378">Hydrolase</keyword>